<name>A0A9Q1ELZ7_SYNKA</name>
<proteinExistence type="predicted"/>
<evidence type="ECO:0000256" key="1">
    <source>
        <dbReference type="SAM" id="MobiDB-lite"/>
    </source>
</evidence>
<dbReference type="EMBL" id="JAINUF010000015">
    <property type="protein sequence ID" value="KAJ8341247.1"/>
    <property type="molecule type" value="Genomic_DNA"/>
</dbReference>
<protein>
    <submittedName>
        <fullName evidence="2">Uncharacterized protein</fullName>
    </submittedName>
</protein>
<feature type="region of interest" description="Disordered" evidence="1">
    <location>
        <begin position="51"/>
        <end position="88"/>
    </location>
</feature>
<feature type="region of interest" description="Disordered" evidence="1">
    <location>
        <begin position="265"/>
        <end position="335"/>
    </location>
</feature>
<evidence type="ECO:0000313" key="2">
    <source>
        <dbReference type="EMBL" id="KAJ8341247.1"/>
    </source>
</evidence>
<evidence type="ECO:0000313" key="3">
    <source>
        <dbReference type="Proteomes" id="UP001152622"/>
    </source>
</evidence>
<feature type="compositionally biased region" description="Basic and acidic residues" evidence="1">
    <location>
        <begin position="174"/>
        <end position="191"/>
    </location>
</feature>
<feature type="compositionally biased region" description="Basic and acidic residues" evidence="1">
    <location>
        <begin position="56"/>
        <end position="71"/>
    </location>
</feature>
<feature type="compositionally biased region" description="Basic and acidic residues" evidence="1">
    <location>
        <begin position="281"/>
        <end position="292"/>
    </location>
</feature>
<comment type="caution">
    <text evidence="2">The sequence shown here is derived from an EMBL/GenBank/DDBJ whole genome shotgun (WGS) entry which is preliminary data.</text>
</comment>
<sequence>MAGRRQVTPFRPGSSYGISTFTRFQKRAAIRRAKRDERRFSARAGVWTPVRGRRGPFSERDRGVAPDRGTPERAAFSPSEPRGRSLSLSDAGARGLTLRWDPRFIIRAQQLTASMALRDGLITPFNVFISLSTRQGKSCRGEGRGGGAGVGGGAALSSFLSGFNLRAGRRFEVGRAHPEGADQRRLAKPSEEIQPGKLQGQIDQSPSQLEKINCEPLLFGGKTFGKGSPFKTEKLAKEARSISEITSEQGCLIGGKSDEDVERQRAARGRGVGRPVRHRDARLNVRTERRVDGVTVGRARDPCAGGQSRGSGGAARGSAGDGSPPSQTHPPHPLT</sequence>
<gene>
    <name evidence="2" type="ORF">SKAU_G00335380</name>
</gene>
<feature type="region of interest" description="Disordered" evidence="1">
    <location>
        <begin position="174"/>
        <end position="206"/>
    </location>
</feature>
<dbReference type="Proteomes" id="UP001152622">
    <property type="component" value="Chromosome 15"/>
</dbReference>
<keyword evidence="3" id="KW-1185">Reference proteome</keyword>
<accession>A0A9Q1ELZ7</accession>
<organism evidence="2 3">
    <name type="scientific">Synaphobranchus kaupii</name>
    <name type="common">Kaup's arrowtooth eel</name>
    <dbReference type="NCBI Taxonomy" id="118154"/>
    <lineage>
        <taxon>Eukaryota</taxon>
        <taxon>Metazoa</taxon>
        <taxon>Chordata</taxon>
        <taxon>Craniata</taxon>
        <taxon>Vertebrata</taxon>
        <taxon>Euteleostomi</taxon>
        <taxon>Actinopterygii</taxon>
        <taxon>Neopterygii</taxon>
        <taxon>Teleostei</taxon>
        <taxon>Anguilliformes</taxon>
        <taxon>Synaphobranchidae</taxon>
        <taxon>Synaphobranchus</taxon>
    </lineage>
</organism>
<dbReference type="AlphaFoldDB" id="A0A9Q1ELZ7"/>
<reference evidence="2" key="1">
    <citation type="journal article" date="2023" name="Science">
        <title>Genome structures resolve the early diversification of teleost fishes.</title>
        <authorList>
            <person name="Parey E."/>
            <person name="Louis A."/>
            <person name="Montfort J."/>
            <person name="Bouchez O."/>
            <person name="Roques C."/>
            <person name="Iampietro C."/>
            <person name="Lluch J."/>
            <person name="Castinel A."/>
            <person name="Donnadieu C."/>
            <person name="Desvignes T."/>
            <person name="Floi Bucao C."/>
            <person name="Jouanno E."/>
            <person name="Wen M."/>
            <person name="Mejri S."/>
            <person name="Dirks R."/>
            <person name="Jansen H."/>
            <person name="Henkel C."/>
            <person name="Chen W.J."/>
            <person name="Zahm M."/>
            <person name="Cabau C."/>
            <person name="Klopp C."/>
            <person name="Thompson A.W."/>
            <person name="Robinson-Rechavi M."/>
            <person name="Braasch I."/>
            <person name="Lecointre G."/>
            <person name="Bobe J."/>
            <person name="Postlethwait J.H."/>
            <person name="Berthelot C."/>
            <person name="Roest Crollius H."/>
            <person name="Guiguen Y."/>
        </authorList>
    </citation>
    <scope>NUCLEOTIDE SEQUENCE</scope>
    <source>
        <strain evidence="2">WJC10195</strain>
    </source>
</reference>